<dbReference type="SUPFAM" id="SSF48452">
    <property type="entry name" value="TPR-like"/>
    <property type="match status" value="1"/>
</dbReference>
<dbReference type="eggNOG" id="ENOG502S03V">
    <property type="taxonomic scope" value="Eukaryota"/>
</dbReference>
<organism evidence="2 3">
    <name type="scientific">Theileria equi strain WA</name>
    <dbReference type="NCBI Taxonomy" id="1537102"/>
    <lineage>
        <taxon>Eukaryota</taxon>
        <taxon>Sar</taxon>
        <taxon>Alveolata</taxon>
        <taxon>Apicomplexa</taxon>
        <taxon>Aconoidasida</taxon>
        <taxon>Piroplasmida</taxon>
        <taxon>Theileriidae</taxon>
        <taxon>Theileria</taxon>
    </lineage>
</organism>
<accession>L0B152</accession>
<dbReference type="OrthoDB" id="626167at2759"/>
<dbReference type="RefSeq" id="XP_004831216.1">
    <property type="nucleotide sequence ID" value="XM_004831159.1"/>
</dbReference>
<dbReference type="EMBL" id="CP001670">
    <property type="protein sequence ID" value="AFZ81550.1"/>
    <property type="molecule type" value="Genomic_DNA"/>
</dbReference>
<reference evidence="2 3" key="1">
    <citation type="journal article" date="2012" name="BMC Genomics">
        <title>Comparative genomic analysis and phylogenetic position of Theileria equi.</title>
        <authorList>
            <person name="Kappmeyer L.S."/>
            <person name="Thiagarajan M."/>
            <person name="Herndon D.R."/>
            <person name="Ramsay J.D."/>
            <person name="Caler E."/>
            <person name="Djikeng A."/>
            <person name="Gillespie J.J."/>
            <person name="Lau A.O."/>
            <person name="Roalson E.H."/>
            <person name="Silva J.C."/>
            <person name="Silva M.G."/>
            <person name="Suarez C.E."/>
            <person name="Ueti M.W."/>
            <person name="Nene V.M."/>
            <person name="Mealey R.H."/>
            <person name="Knowles D.P."/>
            <person name="Brayton K.A."/>
        </authorList>
    </citation>
    <scope>NUCLEOTIDE SEQUENCE [LARGE SCALE GENOMIC DNA]</scope>
    <source>
        <strain evidence="2 3">WA</strain>
    </source>
</reference>
<dbReference type="KEGG" id="beq:BEWA_009640"/>
<keyword evidence="3" id="KW-1185">Reference proteome</keyword>
<dbReference type="InterPro" id="IPR033646">
    <property type="entry name" value="CLU-central"/>
</dbReference>
<evidence type="ECO:0000313" key="2">
    <source>
        <dbReference type="EMBL" id="AFZ81550.1"/>
    </source>
</evidence>
<sequence>MLAGMNYSEFDSYAPLIGHTSSELTGSLPEVKDCSSLEDGQYDQIFDFLSNWTTGETLAFGEGTLDWLDPYSNSNPTDEDELSSNLDSLVISQSRLHFKLNAYLHGTDEFNIGSLSNSWDIPEIHPLRTSISSSVPLNNYAFNTNWYERIQFSFRSIWQRDIRGPLHKFYNEEEYSLLQEVGRFSHACKLGSTRLLQSLLSSNMLMLPSGFVEINSLNHPYIYQVYKPKFKHGKFISEFTINIDRIFLNDGIVFTLVLGNYHDYSHVTYTSVKKIYSNDTNGKQALCDALYHLGKNTKFILPIQCAVDYIGIRVVAEPLVQIRLSLYFLIKKSRRPSHNFVVYDILQNLDKHKTKISLFEDGELCSDLRAISEYLRLISWPLPFGSSDMEKILTEGSGEHFIKSDDAVIIRNTHEVLPPSVNLGSSLDPLFKSRFRLEFCTKYYEHPLKCSIKSHSIFGSNYTSDNDMFIRANDCNYILLENNIDKFHNLVDSWDISNAFHSSGINLRHIGVAYEKTLHGGLKDVLGVELVARAIKHLWNTQLELYFVSNSLDLDLLLGLDILNHVYYFRELLKMINDTFGLTSNSPSFWHQHILPEISMHYTVINLDGINSKSMPHILLKKAIEFNLGIVLPNPDNGFKYDREIGLHDLKNVKPSPVMLFGVDESCLKCIIPRLHIAYPRSDLSIYKAAYKLYNKQGLNFNRICNSDSFGMGICNHVQAKLVGNGYPCDPTCVLDDNLVCNIYKHNKTGLDLFCLSEALLLSDPIKRSKLLITLGYEFLRHRDYDKALECCDFLLENACDIAMINVQAKLLKIECCSLKGDYSTCLRLYKDLSSSLKHFEGDEGVFRLQLLLIMSFDAWRRRDYNRCISYINDAKDSFTNLFCIPNYEWLPVAFLSLLGYCYNAIGRISDSTKINREVVRHCNLSKLPKFTLCKLMWILVDSLIRIGSYEQSLELATELYSIIEREFGTLSSECLHSLYLCAWINQQIGCLHLLHPYLYLSNSENIIALKDDEWFDNVDLILDEFATASSCDIKRRHCEESISFYTLLCKRFISLSRENKNRVLEILKTLSPTLDLSPLQKLYNITSESIREYKTNEHDINLYANRFLKEHLENGDFCKQKLLLVIKNFISVKTLSLSTRQCYVIACKLYNAYASQISSEYVWDVFTGSDINNRTIPRYRNEFDPNHKYRYGSTSVKGYESFLSSVIIKKNAVPHSGHDLRSIEMMLLKEPCSSESTICELCLDHCQNNFGTDDSPSIWFDSVFELVNTQDVGSGSKFLLSLDILRHFLTPCQRLVILGLIASMTKSDLADTITFKTFKAEMLKAKCKE</sequence>
<dbReference type="Gene3D" id="1.25.40.10">
    <property type="entry name" value="Tetratricopeptide repeat domain"/>
    <property type="match status" value="1"/>
</dbReference>
<dbReference type="InterPro" id="IPR025697">
    <property type="entry name" value="CLU_dom"/>
</dbReference>
<proteinExistence type="predicted"/>
<dbReference type="Pfam" id="PF12807">
    <property type="entry name" value="eIF3_p135"/>
    <property type="match status" value="1"/>
</dbReference>
<evidence type="ECO:0000313" key="3">
    <source>
        <dbReference type="Proteomes" id="UP000031512"/>
    </source>
</evidence>
<feature type="domain" description="Clu" evidence="1">
    <location>
        <begin position="115"/>
        <end position="424"/>
    </location>
</feature>
<dbReference type="VEuPathDB" id="PiroplasmaDB:BEWA_009640"/>
<gene>
    <name evidence="2" type="ORF">BEWA_009640</name>
</gene>
<dbReference type="Proteomes" id="UP000031512">
    <property type="component" value="Chromosome 3"/>
</dbReference>
<evidence type="ECO:0000259" key="1">
    <source>
        <dbReference type="PROSITE" id="PS51823"/>
    </source>
</evidence>
<name>L0B152_THEEQ</name>
<protein>
    <recommendedName>
        <fullName evidence="1">Clu domain-containing protein</fullName>
    </recommendedName>
</protein>
<dbReference type="PROSITE" id="PS51823">
    <property type="entry name" value="CLU"/>
    <property type="match status" value="1"/>
</dbReference>
<dbReference type="InterPro" id="IPR011990">
    <property type="entry name" value="TPR-like_helical_dom_sf"/>
</dbReference>
<dbReference type="GeneID" id="15806396"/>